<dbReference type="EMBL" id="DS234438">
    <property type="protein sequence ID" value="EDS34000.1"/>
    <property type="molecule type" value="Genomic_DNA"/>
</dbReference>
<dbReference type="STRING" id="7176.B0XLF0"/>
<name>B0XLF0_CULQU</name>
<dbReference type="PANTHER" id="PTHR11370">
    <property type="entry name" value="DNA-REPAIR PROTEIN XRCC1"/>
    <property type="match status" value="1"/>
</dbReference>
<feature type="compositionally biased region" description="Basic and acidic residues" evidence="1">
    <location>
        <begin position="219"/>
        <end position="244"/>
    </location>
</feature>
<evidence type="ECO:0000256" key="1">
    <source>
        <dbReference type="SAM" id="MobiDB-lite"/>
    </source>
</evidence>
<dbReference type="Gene3D" id="2.60.120.260">
    <property type="entry name" value="Galactose-binding domain-like"/>
    <property type="match status" value="1"/>
</dbReference>
<dbReference type="InterPro" id="IPR036420">
    <property type="entry name" value="BRCT_dom_sf"/>
</dbReference>
<dbReference type="GO" id="GO:0000012">
    <property type="term" value="P:single strand break repair"/>
    <property type="evidence" value="ECO:0007669"/>
    <property type="project" value="InterPro"/>
</dbReference>
<evidence type="ECO:0000259" key="2">
    <source>
        <dbReference type="Pfam" id="PF01834"/>
    </source>
</evidence>
<evidence type="ECO:0000313" key="5">
    <source>
        <dbReference type="Proteomes" id="UP000002320"/>
    </source>
</evidence>
<dbReference type="GO" id="GO:0003684">
    <property type="term" value="F:damaged DNA binding"/>
    <property type="evidence" value="ECO:0007669"/>
    <property type="project" value="InterPro"/>
</dbReference>
<evidence type="ECO:0000313" key="3">
    <source>
        <dbReference type="EMBL" id="EDS34000.1"/>
    </source>
</evidence>
<dbReference type="GO" id="GO:0006284">
    <property type="term" value="P:base-excision repair"/>
    <property type="evidence" value="ECO:0007669"/>
    <property type="project" value="TreeGrafter"/>
</dbReference>
<dbReference type="VEuPathDB" id="VectorBase:CQUJHB007151"/>
<accession>B0XLF0</accession>
<dbReference type="Proteomes" id="UP000002320">
    <property type="component" value="Unassembled WGS sequence"/>
</dbReference>
<dbReference type="Pfam" id="PF01834">
    <property type="entry name" value="XRCC1_N"/>
    <property type="match status" value="1"/>
</dbReference>
<protein>
    <recommendedName>
        <fullName evidence="2">DNA-repair protein Xrcc1 N-terminal domain-containing protein</fullName>
    </recommendedName>
</protein>
<dbReference type="Gene3D" id="3.40.50.10190">
    <property type="entry name" value="BRCT domain"/>
    <property type="match status" value="1"/>
</dbReference>
<dbReference type="eggNOG" id="KOG3226">
    <property type="taxonomic scope" value="Eukaryota"/>
</dbReference>
<dbReference type="InterPro" id="IPR002706">
    <property type="entry name" value="Xrcc1_N"/>
</dbReference>
<feature type="region of interest" description="Disordered" evidence="1">
    <location>
        <begin position="141"/>
        <end position="254"/>
    </location>
</feature>
<feature type="compositionally biased region" description="Basic and acidic residues" evidence="1">
    <location>
        <begin position="176"/>
        <end position="206"/>
    </location>
</feature>
<dbReference type="InParanoid" id="B0XLF0"/>
<proteinExistence type="predicted"/>
<dbReference type="SUPFAM" id="SSF49785">
    <property type="entry name" value="Galactose-binding domain-like"/>
    <property type="match status" value="1"/>
</dbReference>
<feature type="domain" description="DNA-repair protein Xrcc1 N-terminal" evidence="2">
    <location>
        <begin position="44"/>
        <end position="93"/>
    </location>
</feature>
<dbReference type="SUPFAM" id="SSF52113">
    <property type="entry name" value="BRCT domain"/>
    <property type="match status" value="1"/>
</dbReference>
<dbReference type="GO" id="GO:0005634">
    <property type="term" value="C:nucleus"/>
    <property type="evidence" value="ECO:0007669"/>
    <property type="project" value="InterPro"/>
</dbReference>
<organism>
    <name type="scientific">Culex quinquefasciatus</name>
    <name type="common">Southern house mosquito</name>
    <name type="synonym">Culex pungens</name>
    <dbReference type="NCBI Taxonomy" id="7176"/>
    <lineage>
        <taxon>Eukaryota</taxon>
        <taxon>Metazoa</taxon>
        <taxon>Ecdysozoa</taxon>
        <taxon>Arthropoda</taxon>
        <taxon>Hexapoda</taxon>
        <taxon>Insecta</taxon>
        <taxon>Pterygota</taxon>
        <taxon>Neoptera</taxon>
        <taxon>Endopterygota</taxon>
        <taxon>Diptera</taxon>
        <taxon>Nematocera</taxon>
        <taxon>Culicoidea</taxon>
        <taxon>Culicidae</taxon>
        <taxon>Culicinae</taxon>
        <taxon>Culicini</taxon>
        <taxon>Culex</taxon>
        <taxon>Culex</taxon>
    </lineage>
</organism>
<reference evidence="3" key="1">
    <citation type="submission" date="2007-03" db="EMBL/GenBank/DDBJ databases">
        <title>Annotation of Culex pipiens quinquefasciatus.</title>
        <authorList>
            <consortium name="The Broad Institute Genome Sequencing Platform"/>
            <person name="Atkinson P.W."/>
            <person name="Hemingway J."/>
            <person name="Christensen B.M."/>
            <person name="Higgs S."/>
            <person name="Kodira C."/>
            <person name="Hannick L."/>
            <person name="Megy K."/>
            <person name="O'Leary S."/>
            <person name="Pearson M."/>
            <person name="Haas B.J."/>
            <person name="Mauceli E."/>
            <person name="Wortman J.R."/>
            <person name="Lee N.H."/>
            <person name="Guigo R."/>
            <person name="Stanke M."/>
            <person name="Alvarado L."/>
            <person name="Amedeo P."/>
            <person name="Antoine C.H."/>
            <person name="Arensburger P."/>
            <person name="Bidwell S.L."/>
            <person name="Crawford M."/>
            <person name="Camaro F."/>
            <person name="Devon K."/>
            <person name="Engels R."/>
            <person name="Hammond M."/>
            <person name="Howarth C."/>
            <person name="Koehrsen M."/>
            <person name="Lawson D."/>
            <person name="Montgomery P."/>
            <person name="Nene V."/>
            <person name="Nusbaum C."/>
            <person name="Puiu D."/>
            <person name="Romero-Severson J."/>
            <person name="Severson D.W."/>
            <person name="Shumway M."/>
            <person name="Sisk P."/>
            <person name="Stolte C."/>
            <person name="Zeng Q."/>
            <person name="Eisenstadt E."/>
            <person name="Fraser-Liggett C."/>
            <person name="Strausberg R."/>
            <person name="Galagan J."/>
            <person name="Birren B."/>
            <person name="Collins F.H."/>
        </authorList>
    </citation>
    <scope>NUCLEOTIDE SEQUENCE [LARGE SCALE GENOMIC DNA]</scope>
    <source>
        <strain evidence="3">JHB</strain>
    </source>
</reference>
<gene>
    <name evidence="4" type="primary">6054581</name>
    <name evidence="3" type="ORF">CpipJ_CPIJ020141</name>
</gene>
<dbReference type="OrthoDB" id="25840at2759"/>
<feature type="compositionally biased region" description="Polar residues" evidence="1">
    <location>
        <begin position="144"/>
        <end position="157"/>
    </location>
</feature>
<dbReference type="InterPro" id="IPR008979">
    <property type="entry name" value="Galactose-bd-like_sf"/>
</dbReference>
<sequence>MPPSYELFQGGHSSRELAKIRQKSGKRSSSNDAGRFCSHRLIGSRNLTNSCRVRYFTAKELVKPEAKDWWNLVKVICTQPFNSRVQYGVAFVMLHLVGGKKKDKPLVPAAFQKQIQGKVQKKEPPKMLQLGMFKLREEFPGSVEGSSAGRSHDSLTTMARRKKPRNRNQDALLYDKPNEKLEHKLAEDCVRKHREKDAMEEREQRRRPSSRTFSLTNRTSEKKNSARRDRTSDIKKPKLDKDQDREEDEERKRKPVTYKSLNNLFEKVVLVISGIQNPERANLRNQALAMGAKYKSDWDSSCTYEFDLRLQKYPQVQPERSDSAGEIVDEARRPELPEMATVKDQPIELSQEKLAVLKSLLKYVSERNKQRTEAAINDHFEADLDPLEECW</sequence>
<dbReference type="HOGENOM" id="CLU_706480_0_0_1"/>
<dbReference type="KEGG" id="cqu:CpipJ_CPIJ020141"/>
<reference evidence="4" key="2">
    <citation type="submission" date="2021-02" db="UniProtKB">
        <authorList>
            <consortium name="EnsemblMetazoa"/>
        </authorList>
    </citation>
    <scope>IDENTIFICATION</scope>
    <source>
        <strain evidence="4">JHB</strain>
    </source>
</reference>
<dbReference type="EnsemblMetazoa" id="CPIJ020141-RA">
    <property type="protein sequence ID" value="CPIJ020141-PA"/>
    <property type="gene ID" value="CPIJ020141"/>
</dbReference>
<evidence type="ECO:0000313" key="4">
    <source>
        <dbReference type="EnsemblMetazoa" id="CPIJ020141-PA"/>
    </source>
</evidence>
<keyword evidence="5" id="KW-1185">Reference proteome</keyword>
<dbReference type="AlphaFoldDB" id="B0XLF0"/>
<dbReference type="PANTHER" id="PTHR11370:SF5">
    <property type="entry name" value="DNA REPAIR PROTEIN XRCC1"/>
    <property type="match status" value="1"/>
</dbReference>
<dbReference type="VEuPathDB" id="VectorBase:CPIJ020141"/>